<name>A0AAW7ZEG4_9FIRM</name>
<accession>A0AAW7ZEG4</accession>
<dbReference type="InterPro" id="IPR007353">
    <property type="entry name" value="DUF421"/>
</dbReference>
<dbReference type="EMBL" id="JARPTC010000015">
    <property type="protein sequence ID" value="MDO7787659.1"/>
    <property type="molecule type" value="Genomic_DNA"/>
</dbReference>
<dbReference type="PANTHER" id="PTHR34582:SF7">
    <property type="entry name" value="UPF0702 TRANSMEMBRANE PROTEIN YDFS"/>
    <property type="match status" value="1"/>
</dbReference>
<evidence type="ECO:0000256" key="3">
    <source>
        <dbReference type="ARBA" id="ARBA00022475"/>
    </source>
</evidence>
<evidence type="ECO:0000256" key="6">
    <source>
        <dbReference type="ARBA" id="ARBA00023136"/>
    </source>
</evidence>
<keyword evidence="4 7" id="KW-0812">Transmembrane</keyword>
<evidence type="ECO:0000256" key="2">
    <source>
        <dbReference type="ARBA" id="ARBA00006448"/>
    </source>
</evidence>
<evidence type="ECO:0000256" key="1">
    <source>
        <dbReference type="ARBA" id="ARBA00004651"/>
    </source>
</evidence>
<dbReference type="RefSeq" id="WP_304542877.1">
    <property type="nucleotide sequence ID" value="NZ_JARPTC010000015.1"/>
</dbReference>
<keyword evidence="10" id="KW-1185">Reference proteome</keyword>
<gene>
    <name evidence="9" type="ORF">P6N53_10565</name>
</gene>
<keyword evidence="6 7" id="KW-0472">Membrane</keyword>
<comment type="subcellular location">
    <subcellularLocation>
        <location evidence="1">Cell membrane</location>
        <topology evidence="1">Multi-pass membrane protein</topology>
    </subcellularLocation>
</comment>
<evidence type="ECO:0000259" key="8">
    <source>
        <dbReference type="Pfam" id="PF04239"/>
    </source>
</evidence>
<organism evidence="9 10">
    <name type="scientific">Desulforamulus aquiferis</name>
    <dbReference type="NCBI Taxonomy" id="1397668"/>
    <lineage>
        <taxon>Bacteria</taxon>
        <taxon>Bacillati</taxon>
        <taxon>Bacillota</taxon>
        <taxon>Clostridia</taxon>
        <taxon>Eubacteriales</taxon>
        <taxon>Peptococcaceae</taxon>
        <taxon>Desulforamulus</taxon>
    </lineage>
</organism>
<dbReference type="Pfam" id="PF04239">
    <property type="entry name" value="DUF421"/>
    <property type="match status" value="1"/>
</dbReference>
<dbReference type="Proteomes" id="UP001172911">
    <property type="component" value="Unassembled WGS sequence"/>
</dbReference>
<feature type="transmembrane region" description="Helical" evidence="7">
    <location>
        <begin position="33"/>
        <end position="52"/>
    </location>
</feature>
<evidence type="ECO:0000256" key="7">
    <source>
        <dbReference type="SAM" id="Phobius"/>
    </source>
</evidence>
<feature type="domain" description="YetF C-terminal" evidence="8">
    <location>
        <begin position="81"/>
        <end position="193"/>
    </location>
</feature>
<dbReference type="Gene3D" id="3.30.240.20">
    <property type="entry name" value="bsu07140 like domains"/>
    <property type="match status" value="2"/>
</dbReference>
<evidence type="ECO:0000313" key="10">
    <source>
        <dbReference type="Proteomes" id="UP001172911"/>
    </source>
</evidence>
<evidence type="ECO:0000313" key="9">
    <source>
        <dbReference type="EMBL" id="MDO7787659.1"/>
    </source>
</evidence>
<dbReference type="PANTHER" id="PTHR34582">
    <property type="entry name" value="UPF0702 TRANSMEMBRANE PROTEIN YCAP"/>
    <property type="match status" value="1"/>
</dbReference>
<feature type="transmembrane region" description="Helical" evidence="7">
    <location>
        <begin position="58"/>
        <end position="80"/>
    </location>
</feature>
<keyword evidence="3" id="KW-1003">Cell membrane</keyword>
<keyword evidence="5 7" id="KW-1133">Transmembrane helix</keyword>
<comment type="similarity">
    <text evidence="2">Belongs to the UPF0702 family.</text>
</comment>
<comment type="caution">
    <text evidence="9">The sequence shown here is derived from an EMBL/GenBank/DDBJ whole genome shotgun (WGS) entry which is preliminary data.</text>
</comment>
<reference evidence="9" key="2">
    <citation type="submission" date="2023-03" db="EMBL/GenBank/DDBJ databases">
        <authorList>
            <person name="Zhang Z."/>
        </authorList>
    </citation>
    <scope>NUCLEOTIDE SEQUENCE</scope>
    <source>
        <strain evidence="9">DSA</strain>
    </source>
</reference>
<reference evidence="9" key="1">
    <citation type="journal article" date="2023" name="J. Hazard. Mater.">
        <title>Anaerobic biodegradation of pyrene and benzo[a]pyrene by a new sulfate-reducing Desulforamulus aquiferis strain DSA.</title>
        <authorList>
            <person name="Zhang Z."/>
            <person name="Sun J."/>
            <person name="Gong X."/>
            <person name="Wang C."/>
            <person name="Wang H."/>
        </authorList>
    </citation>
    <scope>NUCLEOTIDE SEQUENCE</scope>
    <source>
        <strain evidence="9">DSA</strain>
    </source>
</reference>
<dbReference type="AlphaFoldDB" id="A0AAW7ZEG4"/>
<proteinExistence type="inferred from homology"/>
<dbReference type="InterPro" id="IPR023090">
    <property type="entry name" value="UPF0702_alpha/beta_dom_sf"/>
</dbReference>
<protein>
    <submittedName>
        <fullName evidence="9">DUF421 domain-containing protein</fullName>
    </submittedName>
</protein>
<dbReference type="GO" id="GO:0005886">
    <property type="term" value="C:plasma membrane"/>
    <property type="evidence" value="ECO:0007669"/>
    <property type="project" value="UniProtKB-SubCell"/>
</dbReference>
<evidence type="ECO:0000256" key="5">
    <source>
        <dbReference type="ARBA" id="ARBA00022989"/>
    </source>
</evidence>
<evidence type="ECO:0000256" key="4">
    <source>
        <dbReference type="ARBA" id="ARBA00022692"/>
    </source>
</evidence>
<sequence length="244" mass="27962">MEELFKVLWKSIVVFIMLVVFSRIIGKKLLSQLTFFDFTIGILIGTITGTFVTTEVKGLMVLLSPVILTLLVVMVAFLTVKSMPVRKLLEGEPVVVIQNGKIMEKGMLRLRYHLDDLEMQLREKGIFNITEVEFAVMEPHGYLSVLKKSQHLPVTMKDIGKPTQYKGMATEIIKDGDVFEQNLRQNNLTFAWLYEELRKRNIEKLSDVTYASLESDGTLYTDVKDDKLEYVQKVEDGPITKLKH</sequence>
<feature type="transmembrane region" description="Helical" evidence="7">
    <location>
        <begin position="6"/>
        <end position="26"/>
    </location>
</feature>